<proteinExistence type="predicted"/>
<comment type="caution">
    <text evidence="1">The sequence shown here is derived from an EMBL/GenBank/DDBJ whole genome shotgun (WGS) entry which is preliminary data.</text>
</comment>
<protein>
    <submittedName>
        <fullName evidence="1">Uncharacterized protein</fullName>
    </submittedName>
</protein>
<dbReference type="EMBL" id="QANS01000001">
    <property type="protein sequence ID" value="PTU32739.1"/>
    <property type="molecule type" value="Genomic_DNA"/>
</dbReference>
<gene>
    <name evidence="1" type="ORF">CJD38_01025</name>
</gene>
<name>A0A2T5MJL3_9GAMM</name>
<accession>A0A2T5MJL3</accession>
<evidence type="ECO:0000313" key="1">
    <source>
        <dbReference type="EMBL" id="PTU32739.1"/>
    </source>
</evidence>
<dbReference type="RefSeq" id="WP_107938446.1">
    <property type="nucleotide sequence ID" value="NZ_QANS01000001.1"/>
</dbReference>
<evidence type="ECO:0000313" key="2">
    <source>
        <dbReference type="Proteomes" id="UP000244248"/>
    </source>
</evidence>
<sequence length="135" mass="15292">MIAIEPAQIEKFAAVFAEAVLTWLDSREAQWVTWDGHSHRFEFSSIELDEPIMPVMLIVDGNWEKLCGEINAVTDPESAHFDIEALRNALEDQLNNEGAGERILKMHLKRLEKIAEAGDLEDDSDRTEPTNSEDL</sequence>
<organism evidence="1 2">
    <name type="scientific">Stenotrophobium rhamnosiphilum</name>
    <dbReference type="NCBI Taxonomy" id="2029166"/>
    <lineage>
        <taxon>Bacteria</taxon>
        <taxon>Pseudomonadati</taxon>
        <taxon>Pseudomonadota</taxon>
        <taxon>Gammaproteobacteria</taxon>
        <taxon>Nevskiales</taxon>
        <taxon>Nevskiaceae</taxon>
        <taxon>Stenotrophobium</taxon>
    </lineage>
</organism>
<dbReference type="OrthoDB" id="7061823at2"/>
<keyword evidence="2" id="KW-1185">Reference proteome</keyword>
<dbReference type="Proteomes" id="UP000244248">
    <property type="component" value="Unassembled WGS sequence"/>
</dbReference>
<dbReference type="AlphaFoldDB" id="A0A2T5MJL3"/>
<reference evidence="1 2" key="1">
    <citation type="submission" date="2018-04" db="EMBL/GenBank/DDBJ databases">
        <title>Novel species isolated from glacier.</title>
        <authorList>
            <person name="Liu Q."/>
            <person name="Xin Y.-H."/>
        </authorList>
    </citation>
    <scope>NUCLEOTIDE SEQUENCE [LARGE SCALE GENOMIC DNA]</scope>
    <source>
        <strain evidence="1 2">GT1R17</strain>
    </source>
</reference>